<name>A0ABT4CJW8_9CLOT</name>
<evidence type="ECO:0000259" key="1">
    <source>
        <dbReference type="Pfam" id="PF11738"/>
    </source>
</evidence>
<dbReference type="InterPro" id="IPR037126">
    <property type="entry name" value="PdaC/RsiV-like_sf"/>
</dbReference>
<dbReference type="EMBL" id="JAPQES010000001">
    <property type="protein sequence ID" value="MCY6369345.1"/>
    <property type="molecule type" value="Genomic_DNA"/>
</dbReference>
<evidence type="ECO:0000313" key="3">
    <source>
        <dbReference type="Proteomes" id="UP001079657"/>
    </source>
</evidence>
<feature type="domain" description="DUF3298" evidence="1">
    <location>
        <begin position="125"/>
        <end position="195"/>
    </location>
</feature>
<dbReference type="InterPro" id="IPR021729">
    <property type="entry name" value="DUF3298"/>
</dbReference>
<dbReference type="RefSeq" id="WP_268047662.1">
    <property type="nucleotide sequence ID" value="NZ_JAPQES010000001.1"/>
</dbReference>
<protein>
    <submittedName>
        <fullName evidence="2">DUF3298 domain-containing protein</fullName>
    </submittedName>
</protein>
<proteinExistence type="predicted"/>
<dbReference type="Proteomes" id="UP001079657">
    <property type="component" value="Unassembled WGS sequence"/>
</dbReference>
<keyword evidence="3" id="KW-1185">Reference proteome</keyword>
<reference evidence="2" key="1">
    <citation type="submission" date="2022-12" db="EMBL/GenBank/DDBJ databases">
        <authorList>
            <person name="Wang J."/>
        </authorList>
    </citation>
    <scope>NUCLEOTIDE SEQUENCE</scope>
    <source>
        <strain evidence="2">HY-42-06</strain>
    </source>
</reference>
<dbReference type="Pfam" id="PF11738">
    <property type="entry name" value="DUF3298"/>
    <property type="match status" value="1"/>
</dbReference>
<dbReference type="Gene3D" id="3.30.565.40">
    <property type="entry name" value="Fervidobacterium nodosum Rt17-B1 like"/>
    <property type="match status" value="1"/>
</dbReference>
<evidence type="ECO:0000313" key="2">
    <source>
        <dbReference type="EMBL" id="MCY6369345.1"/>
    </source>
</evidence>
<accession>A0ABT4CJW8</accession>
<sequence>MNYIQNSVQIITKGLIKPGHKIVIEYPKVICMTNKAVQKKINDAILFLVNKLYVDQINQLVFLQGYPQIPKMEVNGWYEIKTNERGVLSLSIGNYTMAYPAAHGFTIIKSLTFDIQTGRIYQLYNLFKPESDYMEILSDIISKQIKERDIHLINEFKGIKTSDQDYYIADKALVIYFQLYELTAYAYGFPYFPISVYEIQDIIQEDTPLYKMLYD</sequence>
<comment type="caution">
    <text evidence="2">The sequence shown here is derived from an EMBL/GenBank/DDBJ whole genome shotgun (WGS) entry which is preliminary data.</text>
</comment>
<dbReference type="Gene3D" id="3.90.640.20">
    <property type="entry name" value="Heat-shock cognate protein, ATPase"/>
    <property type="match status" value="1"/>
</dbReference>
<organism evidence="2 3">
    <name type="scientific">Clostridium ganghwense</name>
    <dbReference type="NCBI Taxonomy" id="312089"/>
    <lineage>
        <taxon>Bacteria</taxon>
        <taxon>Bacillati</taxon>
        <taxon>Bacillota</taxon>
        <taxon>Clostridia</taxon>
        <taxon>Eubacteriales</taxon>
        <taxon>Clostridiaceae</taxon>
        <taxon>Clostridium</taxon>
    </lineage>
</organism>
<gene>
    <name evidence="2" type="ORF">OXH55_01630</name>
</gene>